<proteinExistence type="predicted"/>
<evidence type="ECO:0000256" key="1">
    <source>
        <dbReference type="SAM" id="Phobius"/>
    </source>
</evidence>
<sequence length="134" mass="14858">MDAARWPALTDMRRDQARSLSLAGVMVTVDGVIVYAMEGASPGLDEFLRLLTVSPCQAVPHEAWRETVRFRLQRVLAMSQPPLTLDETAALRRALDPGRRAYGQIAPLLGAAALRWTMRPYSERLTPTDRLIAG</sequence>
<organism evidence="2 3">
    <name type="scientific">Brevundimonas guildfordensis</name>
    <dbReference type="NCBI Taxonomy" id="2762241"/>
    <lineage>
        <taxon>Bacteria</taxon>
        <taxon>Pseudomonadati</taxon>
        <taxon>Pseudomonadota</taxon>
        <taxon>Alphaproteobacteria</taxon>
        <taxon>Caulobacterales</taxon>
        <taxon>Caulobacteraceae</taxon>
        <taxon>Brevundimonas</taxon>
    </lineage>
</organism>
<evidence type="ECO:0000313" key="3">
    <source>
        <dbReference type="Proteomes" id="UP000638918"/>
    </source>
</evidence>
<evidence type="ECO:0000313" key="2">
    <source>
        <dbReference type="EMBL" id="MBD7940188.1"/>
    </source>
</evidence>
<keyword evidence="1" id="KW-0812">Transmembrane</keyword>
<keyword evidence="1" id="KW-1133">Transmembrane helix</keyword>
<dbReference type="Proteomes" id="UP000638918">
    <property type="component" value="Unassembled WGS sequence"/>
</dbReference>
<keyword evidence="1" id="KW-0472">Membrane</keyword>
<feature type="transmembrane region" description="Helical" evidence="1">
    <location>
        <begin position="20"/>
        <end position="37"/>
    </location>
</feature>
<comment type="caution">
    <text evidence="2">The sequence shown here is derived from an EMBL/GenBank/DDBJ whole genome shotgun (WGS) entry which is preliminary data.</text>
</comment>
<reference evidence="2 3" key="1">
    <citation type="submission" date="2020-08" db="EMBL/GenBank/DDBJ databases">
        <title>A Genomic Blueprint of the Chicken Gut Microbiome.</title>
        <authorList>
            <person name="Gilroy R."/>
            <person name="Ravi A."/>
            <person name="Getino M."/>
            <person name="Pursley I."/>
            <person name="Horton D.L."/>
            <person name="Alikhan N.-F."/>
            <person name="Baker D."/>
            <person name="Gharbi K."/>
            <person name="Hall N."/>
            <person name="Watson M."/>
            <person name="Adriaenssens E.M."/>
            <person name="Foster-Nyarko E."/>
            <person name="Jarju S."/>
            <person name="Secka A."/>
            <person name="Antonio M."/>
            <person name="Oren A."/>
            <person name="Chaudhuri R."/>
            <person name="La Ragione R.M."/>
            <person name="Hildebrand F."/>
            <person name="Pallen M.J."/>
        </authorList>
    </citation>
    <scope>NUCLEOTIDE SEQUENCE [LARGE SCALE GENOMIC DNA]</scope>
    <source>
        <strain evidence="2 3">Sa3CVA3</strain>
    </source>
</reference>
<protein>
    <submittedName>
        <fullName evidence="2">Uncharacterized protein</fullName>
    </submittedName>
</protein>
<accession>A0ABR8QXC5</accession>
<keyword evidence="3" id="KW-1185">Reference proteome</keyword>
<dbReference type="EMBL" id="JACSQU010000001">
    <property type="protein sequence ID" value="MBD7940188.1"/>
    <property type="molecule type" value="Genomic_DNA"/>
</dbReference>
<name>A0ABR8QXC5_9CAUL</name>
<gene>
    <name evidence="2" type="ORF">H9656_02185</name>
</gene>